<sequence>MGEKKEGETDVEMESDGAPSPLPSQSLFYSVYSLHPRKAGEGERERAPGHPVPKHVPHAQVIEVEGSTGTVIPHSSKGRGTSIEELVSILQSRVDSIVGEYGGTVRVFVVGGRRLIKKVTDMERPCLCDPLTLSETDFVPFLAAYVEALQGMQA</sequence>
<dbReference type="AlphaFoldDB" id="A0A391NQD8"/>
<keyword evidence="3" id="KW-1185">Reference proteome</keyword>
<gene>
    <name evidence="2" type="ORF">KIPB_011144</name>
</gene>
<evidence type="ECO:0000313" key="3">
    <source>
        <dbReference type="Proteomes" id="UP000265618"/>
    </source>
</evidence>
<evidence type="ECO:0000256" key="1">
    <source>
        <dbReference type="SAM" id="MobiDB-lite"/>
    </source>
</evidence>
<accession>A0A391NQD8</accession>
<organism evidence="2 3">
    <name type="scientific">Kipferlia bialata</name>
    <dbReference type="NCBI Taxonomy" id="797122"/>
    <lineage>
        <taxon>Eukaryota</taxon>
        <taxon>Metamonada</taxon>
        <taxon>Carpediemonas-like organisms</taxon>
        <taxon>Kipferlia</taxon>
    </lineage>
</organism>
<feature type="compositionally biased region" description="Basic and acidic residues" evidence="1">
    <location>
        <begin position="38"/>
        <end position="48"/>
    </location>
</feature>
<name>A0A391NQD8_9EUKA</name>
<dbReference type="Proteomes" id="UP000265618">
    <property type="component" value="Unassembled WGS sequence"/>
</dbReference>
<comment type="caution">
    <text evidence="2">The sequence shown here is derived from an EMBL/GenBank/DDBJ whole genome shotgun (WGS) entry which is preliminary data.</text>
</comment>
<feature type="region of interest" description="Disordered" evidence="1">
    <location>
        <begin position="1"/>
        <end position="25"/>
    </location>
</feature>
<proteinExistence type="predicted"/>
<reference evidence="2 3" key="1">
    <citation type="journal article" date="2018" name="PLoS ONE">
        <title>The draft genome of Kipferlia bialata reveals reductive genome evolution in fornicate parasites.</title>
        <authorList>
            <person name="Tanifuji G."/>
            <person name="Takabayashi S."/>
            <person name="Kume K."/>
            <person name="Takagi M."/>
            <person name="Nakayama T."/>
            <person name="Kamikawa R."/>
            <person name="Inagaki Y."/>
            <person name="Hashimoto T."/>
        </authorList>
    </citation>
    <scope>NUCLEOTIDE SEQUENCE [LARGE SCALE GENOMIC DNA]</scope>
    <source>
        <strain evidence="2">NY0173</strain>
    </source>
</reference>
<dbReference type="EMBL" id="BDIP01004415">
    <property type="protein sequence ID" value="GCA63655.1"/>
    <property type="molecule type" value="Genomic_DNA"/>
</dbReference>
<protein>
    <submittedName>
        <fullName evidence="2">Uncharacterized protein</fullName>
    </submittedName>
</protein>
<feature type="region of interest" description="Disordered" evidence="1">
    <location>
        <begin position="38"/>
        <end position="57"/>
    </location>
</feature>
<evidence type="ECO:0000313" key="2">
    <source>
        <dbReference type="EMBL" id="GCA63655.1"/>
    </source>
</evidence>